<evidence type="ECO:0000313" key="6">
    <source>
        <dbReference type="Proteomes" id="UP000664534"/>
    </source>
</evidence>
<dbReference type="Pfam" id="PF24883">
    <property type="entry name" value="NPHP3_N"/>
    <property type="match status" value="1"/>
</dbReference>
<dbReference type="SMART" id="SM00248">
    <property type="entry name" value="ANK"/>
    <property type="match status" value="4"/>
</dbReference>
<evidence type="ECO:0000256" key="2">
    <source>
        <dbReference type="PROSITE-ProRule" id="PRU00023"/>
    </source>
</evidence>
<name>A0A8H3FXW0_9LECA</name>
<evidence type="ECO:0000259" key="4">
    <source>
        <dbReference type="Pfam" id="PF24883"/>
    </source>
</evidence>
<feature type="repeat" description="ANK" evidence="2">
    <location>
        <begin position="494"/>
        <end position="526"/>
    </location>
</feature>
<evidence type="ECO:0000259" key="3">
    <source>
        <dbReference type="Pfam" id="PF22939"/>
    </source>
</evidence>
<dbReference type="Pfam" id="PF22939">
    <property type="entry name" value="WHD_GPIID"/>
    <property type="match status" value="1"/>
</dbReference>
<accession>A0A8H3FXW0</accession>
<protein>
    <submittedName>
        <fullName evidence="5">Uncharacterized protein</fullName>
    </submittedName>
</protein>
<evidence type="ECO:0000313" key="5">
    <source>
        <dbReference type="EMBL" id="CAF9932839.1"/>
    </source>
</evidence>
<dbReference type="Gene3D" id="1.25.40.20">
    <property type="entry name" value="Ankyrin repeat-containing domain"/>
    <property type="match status" value="1"/>
</dbReference>
<organism evidence="5 6">
    <name type="scientific">Imshaugia aleurites</name>
    <dbReference type="NCBI Taxonomy" id="172621"/>
    <lineage>
        <taxon>Eukaryota</taxon>
        <taxon>Fungi</taxon>
        <taxon>Dikarya</taxon>
        <taxon>Ascomycota</taxon>
        <taxon>Pezizomycotina</taxon>
        <taxon>Lecanoromycetes</taxon>
        <taxon>OSLEUM clade</taxon>
        <taxon>Lecanoromycetidae</taxon>
        <taxon>Lecanorales</taxon>
        <taxon>Lecanorineae</taxon>
        <taxon>Parmeliaceae</taxon>
        <taxon>Imshaugia</taxon>
    </lineage>
</organism>
<feature type="repeat" description="ANK" evidence="2">
    <location>
        <begin position="529"/>
        <end position="558"/>
    </location>
</feature>
<keyword evidence="6" id="KW-1185">Reference proteome</keyword>
<dbReference type="PANTHER" id="PTHR10039:SF15">
    <property type="entry name" value="NACHT DOMAIN-CONTAINING PROTEIN"/>
    <property type="match status" value="1"/>
</dbReference>
<feature type="domain" description="GPI inositol-deacylase winged helix" evidence="3">
    <location>
        <begin position="281"/>
        <end position="357"/>
    </location>
</feature>
<keyword evidence="1" id="KW-0677">Repeat</keyword>
<dbReference type="EMBL" id="CAJPDT010000067">
    <property type="protein sequence ID" value="CAF9932839.1"/>
    <property type="molecule type" value="Genomic_DNA"/>
</dbReference>
<keyword evidence="2" id="KW-0040">ANK repeat</keyword>
<gene>
    <name evidence="5" type="ORF">IMSHALPRED_009002</name>
</gene>
<dbReference type="InterPro" id="IPR027417">
    <property type="entry name" value="P-loop_NTPase"/>
</dbReference>
<reference evidence="5" key="1">
    <citation type="submission" date="2021-03" db="EMBL/GenBank/DDBJ databases">
        <authorList>
            <person name="Tagirdzhanova G."/>
        </authorList>
    </citation>
    <scope>NUCLEOTIDE SEQUENCE</scope>
</reference>
<proteinExistence type="predicted"/>
<dbReference type="PROSITE" id="PS50297">
    <property type="entry name" value="ANK_REP_REGION"/>
    <property type="match status" value="2"/>
</dbReference>
<dbReference type="PROSITE" id="PS50088">
    <property type="entry name" value="ANK_REPEAT"/>
    <property type="match status" value="3"/>
</dbReference>
<dbReference type="Proteomes" id="UP000664534">
    <property type="component" value="Unassembled WGS sequence"/>
</dbReference>
<feature type="domain" description="Nephrocystin 3-like N-terminal" evidence="4">
    <location>
        <begin position="13"/>
        <end position="138"/>
    </location>
</feature>
<dbReference type="Pfam" id="PF12796">
    <property type="entry name" value="Ank_2"/>
    <property type="match status" value="1"/>
</dbReference>
<dbReference type="InterPro" id="IPR036770">
    <property type="entry name" value="Ankyrin_rpt-contain_sf"/>
</dbReference>
<dbReference type="AlphaFoldDB" id="A0A8H3FXW0"/>
<dbReference type="Gene3D" id="3.40.50.300">
    <property type="entry name" value="P-loop containing nucleotide triphosphate hydrolases"/>
    <property type="match status" value="1"/>
</dbReference>
<sequence length="589" mass="66449">MRRIAMVDSSRSLVVDRLRDAFSTQNVAVAHLYFDYRVQDYQSSENMLASLLKQLAIPKAELPKSVLELYQRLISQQKRPKQQELEQALLSTCQVYDRVFIVIDALDECDPKSHRKAFLKALGTIRTNSSSNIFITSRSYPDDIRKTLEGAPQIIIGAHDDDLRRYIEREIDNSDNIDVIDEELRKEVIMVVSQAAQKMCVNHFPLSPPLLDYSLDKDLRIEAKLLWLDRFLLAVLQIETILAEPTAGEMEEALKRLPQGLNDAFEETLQRIHKLPDGRRRLGLNTLMWMCHVSKPLTVIELSDALAIKLGETSLNTKYRPSQKMMVDCCLGLVTVDEESSVIRLVHYTVQEYLREHLDQTFDLGRQTIAEHLVTYLLTEPFAQGCCPDEVSILAVISRYPFVKYAAQRWGHHVRIANSERANKIALTLLQARPQLALSDQISHYTRSYIRYYWEAKEASSVNGLHVAAYFGLEDLAKQLLDTNAVDIDSATSIGTTALIHASASGHVRFLKMLIAKGADVRKENGYGTALHCSAESGQVSSIIELLGTGIDVNTRDRQGRTPLACATESRHVEAMLELVKRGASLDDL</sequence>
<comment type="caution">
    <text evidence="5">The sequence shown here is derived from an EMBL/GenBank/DDBJ whole genome shotgun (WGS) entry which is preliminary data.</text>
</comment>
<dbReference type="InterPro" id="IPR056884">
    <property type="entry name" value="NPHP3-like_N"/>
</dbReference>
<dbReference type="OrthoDB" id="448455at2759"/>
<evidence type="ECO:0000256" key="1">
    <source>
        <dbReference type="ARBA" id="ARBA00022737"/>
    </source>
</evidence>
<dbReference type="SUPFAM" id="SSF48403">
    <property type="entry name" value="Ankyrin repeat"/>
    <property type="match status" value="1"/>
</dbReference>
<dbReference type="InterPro" id="IPR002110">
    <property type="entry name" value="Ankyrin_rpt"/>
</dbReference>
<dbReference type="InterPro" id="IPR054471">
    <property type="entry name" value="GPIID_WHD"/>
</dbReference>
<dbReference type="PANTHER" id="PTHR10039">
    <property type="entry name" value="AMELOGENIN"/>
    <property type="match status" value="1"/>
</dbReference>
<feature type="repeat" description="ANK" evidence="2">
    <location>
        <begin position="559"/>
        <end position="589"/>
    </location>
</feature>